<evidence type="ECO:0000313" key="1">
    <source>
        <dbReference type="EMBL" id="ASR75423.1"/>
    </source>
</evidence>
<name>A0A222YVD4_9CAUD</name>
<dbReference type="EMBL" id="MF155946">
    <property type="protein sequence ID" value="ASR75635.1"/>
    <property type="molecule type" value="Genomic_DNA"/>
</dbReference>
<dbReference type="OrthoDB" id="28482at10239"/>
<organism evidence="1 3">
    <name type="scientific">Streptomyces phage Mildred21</name>
    <dbReference type="NCBI Taxonomy" id="2023959"/>
    <lineage>
        <taxon>Viruses</taxon>
        <taxon>Duplodnaviria</taxon>
        <taxon>Heunggongvirae</taxon>
        <taxon>Uroviricota</taxon>
        <taxon>Caudoviricetes</taxon>
        <taxon>Stanwilliamsviridae</taxon>
        <taxon>Boydwoodruffvirinae</taxon>
        <taxon>Samistivirus</taxon>
        <taxon>Samistivirus mildred21</taxon>
    </lineage>
</organism>
<dbReference type="Proteomes" id="UP000223009">
    <property type="component" value="Segment"/>
</dbReference>
<evidence type="ECO:0000313" key="2">
    <source>
        <dbReference type="EMBL" id="ASR75635.1"/>
    </source>
</evidence>
<proteinExistence type="predicted"/>
<accession>A0A222YVD4</accession>
<gene>
    <name evidence="1" type="ORF">SEA_MILDRED21_15</name>
    <name evidence="2" type="ORF">SEA_MILDRED21_278</name>
</gene>
<reference evidence="1 3" key="1">
    <citation type="submission" date="2017-05" db="EMBL/GenBank/DDBJ databases">
        <authorList>
            <person name="Chapman J."/>
            <person name="Chang C."/>
            <person name="Suresh T."/>
            <person name="Shishido T.C."/>
            <person name="Bindert I."/>
            <person name="Shaffer C.D."/>
            <person name="Weston-Hafer K.A."/>
            <person name="Russell D.A."/>
            <person name="Pope W.H."/>
            <person name="Jacobs-Sera D."/>
            <person name="Hendrix R.W."/>
            <person name="Hatfull G.F."/>
        </authorList>
    </citation>
    <scope>NUCLEOTIDE SEQUENCE [LARGE SCALE GENOMIC DNA]</scope>
</reference>
<protein>
    <submittedName>
        <fullName evidence="1">Uncharacterized protein</fullName>
    </submittedName>
</protein>
<sequence length="71" mass="8031">MGVRVKLYFKGRDNSLDAYILDTTPDAINTAWNDAVYSEQEVFNLTDKNGTRLAIMVNNVDMFVAVKWDGV</sequence>
<evidence type="ECO:0000313" key="3">
    <source>
        <dbReference type="Proteomes" id="UP000223009"/>
    </source>
</evidence>
<dbReference type="EMBL" id="MF155946">
    <property type="protein sequence ID" value="ASR75423.1"/>
    <property type="molecule type" value="Genomic_DNA"/>
</dbReference>
<keyword evidence="3" id="KW-1185">Reference proteome</keyword>